<dbReference type="InterPro" id="IPR046335">
    <property type="entry name" value="LacI/GalR-like_sensor"/>
</dbReference>
<dbReference type="GO" id="GO:0003700">
    <property type="term" value="F:DNA-binding transcription factor activity"/>
    <property type="evidence" value="ECO:0007669"/>
    <property type="project" value="TreeGrafter"/>
</dbReference>
<evidence type="ECO:0000313" key="8">
    <source>
        <dbReference type="Proteomes" id="UP000051612"/>
    </source>
</evidence>
<dbReference type="InterPro" id="IPR000843">
    <property type="entry name" value="HTH_LacI"/>
</dbReference>
<evidence type="ECO:0000256" key="1">
    <source>
        <dbReference type="ARBA" id="ARBA00022491"/>
    </source>
</evidence>
<dbReference type="Pfam" id="PF00356">
    <property type="entry name" value="LacI"/>
    <property type="match status" value="1"/>
</dbReference>
<dbReference type="SMART" id="SM00354">
    <property type="entry name" value="HTH_LACI"/>
    <property type="match status" value="1"/>
</dbReference>
<dbReference type="RefSeq" id="WP_056959125.1">
    <property type="nucleotide sequence ID" value="NZ_AYYN01000090.1"/>
</dbReference>
<dbReference type="Gene3D" id="3.40.50.2300">
    <property type="match status" value="2"/>
</dbReference>
<dbReference type="PANTHER" id="PTHR30146:SF148">
    <property type="entry name" value="HTH-TYPE TRANSCRIPTIONAL REPRESSOR PURR-RELATED"/>
    <property type="match status" value="1"/>
</dbReference>
<keyword evidence="1" id="KW-0678">Repressor</keyword>
<feature type="domain" description="HTH lacI-type" evidence="5">
    <location>
        <begin position="6"/>
        <end position="61"/>
    </location>
</feature>
<dbReference type="EMBL" id="AYYN01000090">
    <property type="protein sequence ID" value="KRM74541.1"/>
    <property type="molecule type" value="Genomic_DNA"/>
</dbReference>
<dbReference type="PANTHER" id="PTHR30146">
    <property type="entry name" value="LACI-RELATED TRANSCRIPTIONAL REPRESSOR"/>
    <property type="match status" value="1"/>
</dbReference>
<keyword evidence="2" id="KW-0805">Transcription regulation</keyword>
<name>A0A0R2B4U9_9LACO</name>
<evidence type="ECO:0000259" key="5">
    <source>
        <dbReference type="PROSITE" id="PS50932"/>
    </source>
</evidence>
<proteinExistence type="predicted"/>
<organism evidence="7 8">
    <name type="scientific">Ligilactobacillus murinus DSM 20452 = NBRC 14221</name>
    <dbReference type="NCBI Taxonomy" id="1423772"/>
    <lineage>
        <taxon>Bacteria</taxon>
        <taxon>Bacillati</taxon>
        <taxon>Bacillota</taxon>
        <taxon>Bacilli</taxon>
        <taxon>Lactobacillales</taxon>
        <taxon>Lactobacillaceae</taxon>
        <taxon>Ligilactobacillus</taxon>
    </lineage>
</organism>
<evidence type="ECO:0000256" key="4">
    <source>
        <dbReference type="ARBA" id="ARBA00023163"/>
    </source>
</evidence>
<accession>A0A0R2B4U9</accession>
<dbReference type="SUPFAM" id="SSF53822">
    <property type="entry name" value="Periplasmic binding protein-like I"/>
    <property type="match status" value="1"/>
</dbReference>
<dbReference type="InterPro" id="IPR028082">
    <property type="entry name" value="Peripla_BP_I"/>
</dbReference>
<evidence type="ECO:0000256" key="3">
    <source>
        <dbReference type="ARBA" id="ARBA00023125"/>
    </source>
</evidence>
<keyword evidence="4" id="KW-0804">Transcription</keyword>
<dbReference type="PATRIC" id="fig|1423772.3.peg.352"/>
<evidence type="ECO:0000313" key="7">
    <source>
        <dbReference type="EMBL" id="KRM74541.1"/>
    </source>
</evidence>
<dbReference type="SUPFAM" id="SSF47413">
    <property type="entry name" value="lambda repressor-like DNA-binding domains"/>
    <property type="match status" value="1"/>
</dbReference>
<keyword evidence="3" id="KW-0238">DNA-binding</keyword>
<dbReference type="AlphaFoldDB" id="A0A0R2B4U9"/>
<dbReference type="InterPro" id="IPR010982">
    <property type="entry name" value="Lambda_DNA-bd_dom_sf"/>
</dbReference>
<dbReference type="PROSITE" id="PS50943">
    <property type="entry name" value="HTH_CROC1"/>
    <property type="match status" value="1"/>
</dbReference>
<dbReference type="PROSITE" id="PS00356">
    <property type="entry name" value="HTH_LACI_1"/>
    <property type="match status" value="1"/>
</dbReference>
<comment type="caution">
    <text evidence="7">The sequence shown here is derived from an EMBL/GenBank/DDBJ whole genome shotgun (WGS) entry which is preliminary data.</text>
</comment>
<dbReference type="CDD" id="cd01392">
    <property type="entry name" value="HTH_LacI"/>
    <property type="match status" value="1"/>
</dbReference>
<evidence type="ECO:0000259" key="6">
    <source>
        <dbReference type="PROSITE" id="PS50943"/>
    </source>
</evidence>
<dbReference type="NCBIfam" id="NF047341">
    <property type="entry name" value="lactose_RbsR"/>
    <property type="match status" value="1"/>
</dbReference>
<dbReference type="Pfam" id="PF13377">
    <property type="entry name" value="Peripla_BP_3"/>
    <property type="match status" value="1"/>
</dbReference>
<evidence type="ECO:0000256" key="2">
    <source>
        <dbReference type="ARBA" id="ARBA00023015"/>
    </source>
</evidence>
<dbReference type="GO" id="GO:0000976">
    <property type="term" value="F:transcription cis-regulatory region binding"/>
    <property type="evidence" value="ECO:0007669"/>
    <property type="project" value="TreeGrafter"/>
</dbReference>
<dbReference type="PROSITE" id="PS50932">
    <property type="entry name" value="HTH_LACI_2"/>
    <property type="match status" value="1"/>
</dbReference>
<reference evidence="7 8" key="1">
    <citation type="journal article" date="2015" name="Genome Announc.">
        <title>Expanding the biotechnology potential of lactobacilli through comparative genomics of 213 strains and associated genera.</title>
        <authorList>
            <person name="Sun Z."/>
            <person name="Harris H.M."/>
            <person name="McCann A."/>
            <person name="Guo C."/>
            <person name="Argimon S."/>
            <person name="Zhang W."/>
            <person name="Yang X."/>
            <person name="Jeffery I.B."/>
            <person name="Cooney J.C."/>
            <person name="Kagawa T.F."/>
            <person name="Liu W."/>
            <person name="Song Y."/>
            <person name="Salvetti E."/>
            <person name="Wrobel A."/>
            <person name="Rasinkangas P."/>
            <person name="Parkhill J."/>
            <person name="Rea M.C."/>
            <person name="O'Sullivan O."/>
            <person name="Ritari J."/>
            <person name="Douillard F.P."/>
            <person name="Paul Ross R."/>
            <person name="Yang R."/>
            <person name="Briner A.E."/>
            <person name="Felis G.E."/>
            <person name="de Vos W.M."/>
            <person name="Barrangou R."/>
            <person name="Klaenhammer T.R."/>
            <person name="Caufield P.W."/>
            <person name="Cui Y."/>
            <person name="Zhang H."/>
            <person name="O'Toole P.W."/>
        </authorList>
    </citation>
    <scope>NUCLEOTIDE SEQUENCE [LARGE SCALE GENOMIC DNA]</scope>
    <source>
        <strain evidence="7 8">DSM 20452</strain>
    </source>
</reference>
<feature type="domain" description="HTH cro/C1-type" evidence="6">
    <location>
        <begin position="3"/>
        <end position="55"/>
    </location>
</feature>
<dbReference type="Proteomes" id="UP000051612">
    <property type="component" value="Unassembled WGS sequence"/>
</dbReference>
<protein>
    <submittedName>
        <fullName evidence="7">LacI family sugar-binding transcriptional regulator</fullName>
    </submittedName>
</protein>
<sequence length="330" mass="35933">MCAKKVTIREVAKRAGVSIATVSQILNGKAMNFNPLTVQKVQAARDELGYKADHLARQMVGKQSKTIGILVPEITNSFFSTLVKGIEEELLFSGYISMLCNGGFNGAKEEKALLELAKRGVDGFIIASPSISDEVLKEVLQVKKRPVIVLDQKTTAERSDEVTTDDFNGGLLAAQYLKKMGHTKVAVIVPDLATENISCRLQGFLTEFPQALQIKTKLSKSGGQAVVAELLEQNIEAVFALSDELAFGIYLGMRQNGKSIPNDLSVIGYDDVEMCRYVTPALTTVAQPIYELGKQAADLMIKRLATPTSPYVKRVLPVKLAIRGSVKVKI</sequence>
<dbReference type="Gene3D" id="1.10.260.40">
    <property type="entry name" value="lambda repressor-like DNA-binding domains"/>
    <property type="match status" value="1"/>
</dbReference>
<dbReference type="PRINTS" id="PR00036">
    <property type="entry name" value="HTHLACI"/>
</dbReference>
<gene>
    <name evidence="7" type="ORF">FC48_GL000321</name>
</gene>
<dbReference type="InterPro" id="IPR001387">
    <property type="entry name" value="Cro/C1-type_HTH"/>
</dbReference>